<dbReference type="InterPro" id="IPR016954">
    <property type="entry name" value="Uncharacterised_Vng0742h"/>
</dbReference>
<dbReference type="Pfam" id="PF10069">
    <property type="entry name" value="DICT"/>
    <property type="match status" value="1"/>
</dbReference>
<dbReference type="RefSeq" id="WP_151164854.1">
    <property type="nucleotide sequence ID" value="NZ_WKJO01000003.1"/>
</dbReference>
<keyword evidence="2" id="KW-0808">Transferase</keyword>
<evidence type="ECO:0000259" key="1">
    <source>
        <dbReference type="Pfam" id="PF10069"/>
    </source>
</evidence>
<evidence type="ECO:0000313" key="3">
    <source>
        <dbReference type="Proteomes" id="UP000439022"/>
    </source>
</evidence>
<reference evidence="2 3" key="1">
    <citation type="submission" date="2019-11" db="EMBL/GenBank/DDBJ databases">
        <title>Whole genome sequence of Haloferax sp. MBLA0076.</title>
        <authorList>
            <person name="Seo M.-J."/>
            <person name="Cho E.-S."/>
        </authorList>
    </citation>
    <scope>NUCLEOTIDE SEQUENCE [LARGE SCALE GENOMIC DNA]</scope>
    <source>
        <strain evidence="2 3">MBLA0076</strain>
    </source>
</reference>
<sequence>MSLSELIAGVAAAERTLTVFNPREGVVDRLAEHFEDRNVSVEAATADSGPSNYAVLGTGEKFHTAVNVANVLKDAEDVEPGFEREPYAPILDHLDETLFTSYDRQKMLNATREIEDRAWRVGAGQLHSGFQTGDNLEAQLESYNRLGGRNDLFVHAYIYPSEDVPKVDDFQLHLARSEEVRRSWFVVYDGNGVDDYKCGLVAEEQANGQGFRGFWTYDPSTVDYVLGHLTTTYSIIESDGTGDDEMASPSTHPT</sequence>
<dbReference type="Proteomes" id="UP000439022">
    <property type="component" value="Unassembled WGS sequence"/>
</dbReference>
<protein>
    <submittedName>
        <fullName evidence="2">Histidine kinase</fullName>
    </submittedName>
</protein>
<feature type="domain" description="DICT" evidence="1">
    <location>
        <begin position="90"/>
        <end position="204"/>
    </location>
</feature>
<keyword evidence="3" id="KW-1185">Reference proteome</keyword>
<gene>
    <name evidence="2" type="ORF">GJR96_17760</name>
</gene>
<name>A0A6A8GME3_9EURY</name>
<dbReference type="PIRSF" id="PIRSF030471">
    <property type="entry name" value="STR_Vng0742h_prd"/>
    <property type="match status" value="1"/>
</dbReference>
<organism evidence="2 3">
    <name type="scientific">Haloferax litoreum</name>
    <dbReference type="NCBI Taxonomy" id="2666140"/>
    <lineage>
        <taxon>Archaea</taxon>
        <taxon>Methanobacteriati</taxon>
        <taxon>Methanobacteriota</taxon>
        <taxon>Stenosarchaea group</taxon>
        <taxon>Halobacteria</taxon>
        <taxon>Halobacteriales</taxon>
        <taxon>Haloferacaceae</taxon>
        <taxon>Haloferax</taxon>
    </lineage>
</organism>
<dbReference type="GO" id="GO:0016301">
    <property type="term" value="F:kinase activity"/>
    <property type="evidence" value="ECO:0007669"/>
    <property type="project" value="UniProtKB-KW"/>
</dbReference>
<comment type="caution">
    <text evidence="2">The sequence shown here is derived from an EMBL/GenBank/DDBJ whole genome shotgun (WGS) entry which is preliminary data.</text>
</comment>
<keyword evidence="2" id="KW-0418">Kinase</keyword>
<dbReference type="EMBL" id="WKJO01000003">
    <property type="protein sequence ID" value="MRX23792.1"/>
    <property type="molecule type" value="Genomic_DNA"/>
</dbReference>
<proteinExistence type="predicted"/>
<dbReference type="AlphaFoldDB" id="A0A6A8GME3"/>
<accession>A0A6A8GME3</accession>
<dbReference type="InterPro" id="IPR019278">
    <property type="entry name" value="DICT_dom"/>
</dbReference>
<evidence type="ECO:0000313" key="2">
    <source>
        <dbReference type="EMBL" id="MRX23792.1"/>
    </source>
</evidence>